<dbReference type="GO" id="GO:0071555">
    <property type="term" value="P:cell wall organization"/>
    <property type="evidence" value="ECO:0007669"/>
    <property type="project" value="UniProtKB-KW"/>
</dbReference>
<evidence type="ECO:0000256" key="4">
    <source>
        <dbReference type="ARBA" id="ARBA00022670"/>
    </source>
</evidence>
<evidence type="ECO:0000259" key="17">
    <source>
        <dbReference type="Pfam" id="PF00912"/>
    </source>
</evidence>
<evidence type="ECO:0000256" key="10">
    <source>
        <dbReference type="ARBA" id="ARBA00023268"/>
    </source>
</evidence>
<dbReference type="SUPFAM" id="SSF56601">
    <property type="entry name" value="beta-lactamase/transpeptidase-like"/>
    <property type="match status" value="1"/>
</dbReference>
<evidence type="ECO:0000256" key="14">
    <source>
        <dbReference type="SAM" id="MobiDB-lite"/>
    </source>
</evidence>
<dbReference type="GO" id="GO:0006508">
    <property type="term" value="P:proteolysis"/>
    <property type="evidence" value="ECO:0007669"/>
    <property type="project" value="UniProtKB-KW"/>
</dbReference>
<comment type="similarity">
    <text evidence="1">In the C-terminal section; belongs to the transpeptidase family.</text>
</comment>
<feature type="domain" description="Penicillin-binding protein transpeptidase" evidence="16">
    <location>
        <begin position="356"/>
        <end position="609"/>
    </location>
</feature>
<dbReference type="EMBL" id="MUYF01000003">
    <property type="protein sequence ID" value="OOL81034.1"/>
    <property type="molecule type" value="Genomic_DNA"/>
</dbReference>
<evidence type="ECO:0000256" key="8">
    <source>
        <dbReference type="ARBA" id="ARBA00022960"/>
    </source>
</evidence>
<dbReference type="InterPro" id="IPR001460">
    <property type="entry name" value="PCN-bd_Tpept"/>
</dbReference>
<feature type="compositionally biased region" description="Basic residues" evidence="14">
    <location>
        <begin position="9"/>
        <end position="25"/>
    </location>
</feature>
<evidence type="ECO:0000256" key="11">
    <source>
        <dbReference type="ARBA" id="ARBA00023316"/>
    </source>
</evidence>
<evidence type="ECO:0000256" key="15">
    <source>
        <dbReference type="SAM" id="Phobius"/>
    </source>
</evidence>
<keyword evidence="6" id="KW-0808">Transferase</keyword>
<dbReference type="Proteomes" id="UP000190409">
    <property type="component" value="Unassembled WGS sequence"/>
</dbReference>
<dbReference type="Gene3D" id="1.10.3810.10">
    <property type="entry name" value="Biosynthetic peptidoglycan transglycosylase-like"/>
    <property type="match status" value="1"/>
</dbReference>
<dbReference type="FunFam" id="1.10.3810.10:FF:000001">
    <property type="entry name" value="Penicillin-binding protein 1A"/>
    <property type="match status" value="1"/>
</dbReference>
<dbReference type="Pfam" id="PF00905">
    <property type="entry name" value="Transpeptidase"/>
    <property type="match status" value="1"/>
</dbReference>
<keyword evidence="15" id="KW-0472">Membrane</keyword>
<accession>A0A1S8KMR6</accession>
<dbReference type="GO" id="GO:0009252">
    <property type="term" value="P:peptidoglycan biosynthetic process"/>
    <property type="evidence" value="ECO:0007669"/>
    <property type="project" value="UniProtKB-KW"/>
</dbReference>
<sequence length="786" mass="87576">MSDNNYSRQSRKQKKNHQKKSKRKVTHTSAVNLWLKRGLLVIFAAIMLVLISGGGLFLYHAQGAPELTDDDLYGAYYSSLVDKDGHEFYRLGTDSREFASAEEYPELLTDAVKSIEDQRFDSHNGFDFIGIGRAAVDYLRAGEIVSGGSTITQQLVKLSVFSTLREDQTIERKSQEIWLSMQLERRLSKEQIMTLYLNKVHMAGNVYGMGTAAKEYYGKHVSELELHEAALFAGMPQSPNSYNPYTEPERAKQRRDEVLVAMYNNDKITKEQMEQAQAIPIEQGLQEKVEQTDEDTLLFDSYLSAVLDEVYEKTDFDPYKAGLEIHTNYDSSVQQILHDVAHSEDYISIDSDIQTAISVVNPNNGEILGILGGRNLQGQLSYNRATKNRRNVGSTIKPITSYGPAIEYNQYSTHEQIVDEPYSPAGSNWNFNNYDNQYLGQMSMREALVQSRNIPAAKIMNDYMNIENVEAFVSKLGLDPKEISGANGLVPSNSIDGSMTPLQLAGAYSAFANEGIYTEPHTVNKVVTQRGQEIDMTPESTRAMEDYTAYMMTDMLKGVPEARPEINVPGIYHAGKTGTTNFTDEQFEEYNLPRGMGLIPDSWYVGYTQDFVISTWVGYDEPFKEGNQLIFGDTTHNLPLYYYSAIMNQLAQTTENADWIKPDSVSEVNVVSGSSPAQLPNRSTPFSSITTELFVAGTEPQSVAPAPVQPQPTEPQVTDEDEKDKEDSEEDNKDNKDNNEQNPTDPIDEEGSGQQPGTQPNDPNDQNSQGAQEPQTSGSGGAGGNN</sequence>
<feature type="transmembrane region" description="Helical" evidence="15">
    <location>
        <begin position="39"/>
        <end position="59"/>
    </location>
</feature>
<dbReference type="PANTHER" id="PTHR32282:SF29">
    <property type="entry name" value="PENICILLIN-BINDING PROTEIN 1A"/>
    <property type="match status" value="1"/>
</dbReference>
<dbReference type="InterPro" id="IPR036950">
    <property type="entry name" value="PBP_transglycosylase"/>
</dbReference>
<dbReference type="RefSeq" id="WP_077862538.1">
    <property type="nucleotide sequence ID" value="NZ_CP040938.1"/>
</dbReference>
<evidence type="ECO:0000256" key="1">
    <source>
        <dbReference type="ARBA" id="ARBA00007090"/>
    </source>
</evidence>
<evidence type="ECO:0000256" key="13">
    <source>
        <dbReference type="ARBA" id="ARBA00049902"/>
    </source>
</evidence>
<evidence type="ECO:0000313" key="18">
    <source>
        <dbReference type="EMBL" id="OOL81034.1"/>
    </source>
</evidence>
<keyword evidence="11" id="KW-0961">Cell wall biogenesis/degradation</keyword>
<dbReference type="InterPro" id="IPR001264">
    <property type="entry name" value="Glyco_trans_51"/>
</dbReference>
<dbReference type="SUPFAM" id="SSF53955">
    <property type="entry name" value="Lysozyme-like"/>
    <property type="match status" value="1"/>
</dbReference>
<evidence type="ECO:0000256" key="2">
    <source>
        <dbReference type="ARBA" id="ARBA00007739"/>
    </source>
</evidence>
<keyword evidence="10" id="KW-0511">Multifunctional enzyme</keyword>
<dbReference type="GO" id="GO:0030288">
    <property type="term" value="C:outer membrane-bounded periplasmic space"/>
    <property type="evidence" value="ECO:0007669"/>
    <property type="project" value="TreeGrafter"/>
</dbReference>
<dbReference type="GO" id="GO:0008658">
    <property type="term" value="F:penicillin binding"/>
    <property type="evidence" value="ECO:0007669"/>
    <property type="project" value="InterPro"/>
</dbReference>
<dbReference type="InterPro" id="IPR050396">
    <property type="entry name" value="Glycosyltr_51/Transpeptidase"/>
</dbReference>
<keyword evidence="7" id="KW-0378">Hydrolase</keyword>
<comment type="catalytic activity">
    <reaction evidence="12">
        <text>Preferential cleavage: (Ac)2-L-Lys-D-Ala-|-D-Ala. Also transpeptidation of peptidyl-alanyl moieties that are N-acyl substituents of D-alanine.</text>
        <dbReference type="EC" id="3.4.16.4"/>
    </reaction>
</comment>
<proteinExistence type="inferred from homology"/>
<reference evidence="18 19" key="1">
    <citation type="submission" date="2017-01" db="EMBL/GenBank/DDBJ databases">
        <title>Complete Genome Sequence of Dolosigranulum pigrum isolated from a Patient with interstitial lung disease.</title>
        <authorList>
            <person name="Mukhopadhyay R."/>
            <person name="Joaquin J."/>
            <person name="Hogue R."/>
            <person name="Fitzgerald S."/>
            <person name="Jospin G."/>
            <person name="Eisen J.A."/>
            <person name="Chaturvedi V."/>
        </authorList>
    </citation>
    <scope>NUCLEOTIDE SEQUENCE [LARGE SCALE GENOMIC DNA]</scope>
    <source>
        <strain evidence="18 19">15S00348</strain>
    </source>
</reference>
<keyword evidence="15" id="KW-1133">Transmembrane helix</keyword>
<evidence type="ECO:0000256" key="7">
    <source>
        <dbReference type="ARBA" id="ARBA00022801"/>
    </source>
</evidence>
<feature type="compositionally biased region" description="Acidic residues" evidence="14">
    <location>
        <begin position="717"/>
        <end position="732"/>
    </location>
</feature>
<protein>
    <submittedName>
        <fullName evidence="18">Penicillin-binding protein 1A</fullName>
    </submittedName>
</protein>
<evidence type="ECO:0000259" key="16">
    <source>
        <dbReference type="Pfam" id="PF00905"/>
    </source>
</evidence>
<feature type="region of interest" description="Disordered" evidence="14">
    <location>
        <begin position="1"/>
        <end position="25"/>
    </location>
</feature>
<evidence type="ECO:0000256" key="9">
    <source>
        <dbReference type="ARBA" id="ARBA00022984"/>
    </source>
</evidence>
<feature type="compositionally biased region" description="Polar residues" evidence="14">
    <location>
        <begin position="752"/>
        <end position="777"/>
    </location>
</feature>
<keyword evidence="15" id="KW-0812">Transmembrane</keyword>
<name>A0A1S8KMR6_9LACT</name>
<dbReference type="InterPro" id="IPR012338">
    <property type="entry name" value="Beta-lactam/transpept-like"/>
</dbReference>
<feature type="domain" description="Glycosyl transferase family 51" evidence="17">
    <location>
        <begin position="87"/>
        <end position="262"/>
    </location>
</feature>
<gene>
    <name evidence="18" type="ORF">BWX42_04065</name>
</gene>
<evidence type="ECO:0000313" key="19">
    <source>
        <dbReference type="Proteomes" id="UP000190409"/>
    </source>
</evidence>
<comment type="caution">
    <text evidence="18">The sequence shown here is derived from an EMBL/GenBank/DDBJ whole genome shotgun (WGS) entry which is preliminary data.</text>
</comment>
<dbReference type="Gene3D" id="3.40.710.10">
    <property type="entry name" value="DD-peptidase/beta-lactamase superfamily"/>
    <property type="match status" value="1"/>
</dbReference>
<keyword evidence="8" id="KW-0133">Cell shape</keyword>
<dbReference type="GO" id="GO:0008955">
    <property type="term" value="F:peptidoglycan glycosyltransferase activity"/>
    <property type="evidence" value="ECO:0007669"/>
    <property type="project" value="UniProtKB-EC"/>
</dbReference>
<keyword evidence="3" id="KW-0121">Carboxypeptidase</keyword>
<evidence type="ECO:0000256" key="12">
    <source>
        <dbReference type="ARBA" id="ARBA00034000"/>
    </source>
</evidence>
<keyword evidence="9" id="KW-0573">Peptidoglycan synthesis</keyword>
<dbReference type="PROSITE" id="PS50007">
    <property type="entry name" value="PIPLC_X_DOMAIN"/>
    <property type="match status" value="1"/>
</dbReference>
<keyword evidence="4" id="KW-0645">Protease</keyword>
<comment type="similarity">
    <text evidence="2">In the N-terminal section; belongs to the glycosyltransferase 51 family.</text>
</comment>
<evidence type="ECO:0000256" key="5">
    <source>
        <dbReference type="ARBA" id="ARBA00022676"/>
    </source>
</evidence>
<dbReference type="PANTHER" id="PTHR32282">
    <property type="entry name" value="BINDING PROTEIN TRANSPEPTIDASE, PUTATIVE-RELATED"/>
    <property type="match status" value="1"/>
</dbReference>
<evidence type="ECO:0000256" key="6">
    <source>
        <dbReference type="ARBA" id="ARBA00022679"/>
    </source>
</evidence>
<dbReference type="GO" id="GO:0008360">
    <property type="term" value="P:regulation of cell shape"/>
    <property type="evidence" value="ECO:0007669"/>
    <property type="project" value="UniProtKB-KW"/>
</dbReference>
<keyword evidence="5" id="KW-0328">Glycosyltransferase</keyword>
<dbReference type="GO" id="GO:0009002">
    <property type="term" value="F:serine-type D-Ala-D-Ala carboxypeptidase activity"/>
    <property type="evidence" value="ECO:0007669"/>
    <property type="project" value="UniProtKB-EC"/>
</dbReference>
<dbReference type="Pfam" id="PF00912">
    <property type="entry name" value="Transgly"/>
    <property type="match status" value="1"/>
</dbReference>
<feature type="region of interest" description="Disordered" evidence="14">
    <location>
        <begin position="699"/>
        <end position="786"/>
    </location>
</feature>
<evidence type="ECO:0000256" key="3">
    <source>
        <dbReference type="ARBA" id="ARBA00022645"/>
    </source>
</evidence>
<dbReference type="AlphaFoldDB" id="A0A1S8KMR6"/>
<organism evidence="18 19">
    <name type="scientific">Dolosigranulum pigrum</name>
    <dbReference type="NCBI Taxonomy" id="29394"/>
    <lineage>
        <taxon>Bacteria</taxon>
        <taxon>Bacillati</taxon>
        <taxon>Bacillota</taxon>
        <taxon>Bacilli</taxon>
        <taxon>Lactobacillales</taxon>
        <taxon>Carnobacteriaceae</taxon>
        <taxon>Dolosigranulum</taxon>
    </lineage>
</organism>
<dbReference type="InterPro" id="IPR023346">
    <property type="entry name" value="Lysozyme-like_dom_sf"/>
</dbReference>
<comment type="catalytic activity">
    <reaction evidence="13">
        <text>[GlcNAc-(1-&gt;4)-Mur2Ac(oyl-L-Ala-gamma-D-Glu-L-Lys-D-Ala-D-Ala)](n)-di-trans,octa-cis-undecaprenyl diphosphate + beta-D-GlcNAc-(1-&gt;4)-Mur2Ac(oyl-L-Ala-gamma-D-Glu-L-Lys-D-Ala-D-Ala)-di-trans,octa-cis-undecaprenyl diphosphate = [GlcNAc-(1-&gt;4)-Mur2Ac(oyl-L-Ala-gamma-D-Glu-L-Lys-D-Ala-D-Ala)](n+1)-di-trans,octa-cis-undecaprenyl diphosphate + di-trans,octa-cis-undecaprenyl diphosphate + H(+)</text>
        <dbReference type="Rhea" id="RHEA:23708"/>
        <dbReference type="Rhea" id="RHEA-COMP:9602"/>
        <dbReference type="Rhea" id="RHEA-COMP:9603"/>
        <dbReference type="ChEBI" id="CHEBI:15378"/>
        <dbReference type="ChEBI" id="CHEBI:58405"/>
        <dbReference type="ChEBI" id="CHEBI:60033"/>
        <dbReference type="ChEBI" id="CHEBI:78435"/>
        <dbReference type="EC" id="2.4.99.28"/>
    </reaction>
</comment>